<evidence type="ECO:0000313" key="2">
    <source>
        <dbReference type="EMBL" id="MPC57855.1"/>
    </source>
</evidence>
<proteinExistence type="predicted"/>
<dbReference type="Proteomes" id="UP000324222">
    <property type="component" value="Unassembled WGS sequence"/>
</dbReference>
<comment type="caution">
    <text evidence="2">The sequence shown here is derived from an EMBL/GenBank/DDBJ whole genome shotgun (WGS) entry which is preliminary data.</text>
</comment>
<dbReference type="AlphaFoldDB" id="A0A5B7GKF6"/>
<gene>
    <name evidence="2" type="ORF">E2C01_051844</name>
</gene>
<reference evidence="2 3" key="1">
    <citation type="submission" date="2019-05" db="EMBL/GenBank/DDBJ databases">
        <title>Another draft genome of Portunus trituberculatus and its Hox gene families provides insights of decapod evolution.</title>
        <authorList>
            <person name="Jeong J.-H."/>
            <person name="Song I."/>
            <person name="Kim S."/>
            <person name="Choi T."/>
            <person name="Kim D."/>
            <person name="Ryu S."/>
            <person name="Kim W."/>
        </authorList>
    </citation>
    <scope>NUCLEOTIDE SEQUENCE [LARGE SCALE GENOMIC DNA]</scope>
    <source>
        <tissue evidence="2">Muscle</tissue>
    </source>
</reference>
<dbReference type="EMBL" id="VSRR010015140">
    <property type="protein sequence ID" value="MPC57855.1"/>
    <property type="molecule type" value="Genomic_DNA"/>
</dbReference>
<feature type="region of interest" description="Disordered" evidence="1">
    <location>
        <begin position="38"/>
        <end position="57"/>
    </location>
</feature>
<evidence type="ECO:0000313" key="3">
    <source>
        <dbReference type="Proteomes" id="UP000324222"/>
    </source>
</evidence>
<protein>
    <submittedName>
        <fullName evidence="2">Uncharacterized protein</fullName>
    </submittedName>
</protein>
<sequence>MESNTVQTAARTPHIHPSRCWKLDCPFVVEPTLTSSKKPGGYLSDTWNDERSPGTDHVTARQDLIGHNTMGRRLEPAPLARLREVTFEISLAILSVGGGRARILPPPRLKEASR</sequence>
<name>A0A5B7GKF6_PORTR</name>
<feature type="compositionally biased region" description="Basic and acidic residues" evidence="1">
    <location>
        <begin position="48"/>
        <end position="57"/>
    </location>
</feature>
<organism evidence="2 3">
    <name type="scientific">Portunus trituberculatus</name>
    <name type="common">Swimming crab</name>
    <name type="synonym">Neptunus trituberculatus</name>
    <dbReference type="NCBI Taxonomy" id="210409"/>
    <lineage>
        <taxon>Eukaryota</taxon>
        <taxon>Metazoa</taxon>
        <taxon>Ecdysozoa</taxon>
        <taxon>Arthropoda</taxon>
        <taxon>Crustacea</taxon>
        <taxon>Multicrustacea</taxon>
        <taxon>Malacostraca</taxon>
        <taxon>Eumalacostraca</taxon>
        <taxon>Eucarida</taxon>
        <taxon>Decapoda</taxon>
        <taxon>Pleocyemata</taxon>
        <taxon>Brachyura</taxon>
        <taxon>Eubrachyura</taxon>
        <taxon>Portunoidea</taxon>
        <taxon>Portunidae</taxon>
        <taxon>Portuninae</taxon>
        <taxon>Portunus</taxon>
    </lineage>
</organism>
<accession>A0A5B7GKF6</accession>
<evidence type="ECO:0000256" key="1">
    <source>
        <dbReference type="SAM" id="MobiDB-lite"/>
    </source>
</evidence>
<keyword evidence="3" id="KW-1185">Reference proteome</keyword>